<sequence>MNIEVTGSNNIVAGRDFIENHLKLGNEEIRTLAAILAEEINSRPNETWSPPLSANSDDRQVGKVSSGDARPVLTNPARVRTFDEFDVDELEERLRYYRKEWLSGLIRFWLNTPTLLMLVILLGMVGFLAYCLMNGYFWLLAMDPERLWIPTLIIGAPLCVLGVWMSRIRRRAQIRMTDAQAMIDQIEVALLRKQR</sequence>
<evidence type="ECO:0000313" key="4">
    <source>
        <dbReference type="Proteomes" id="UP000002116"/>
    </source>
</evidence>
<dbReference type="KEGG" id="vg:3192600"/>
<feature type="transmembrane region" description="Helical" evidence="2">
    <location>
        <begin position="115"/>
        <end position="141"/>
    </location>
</feature>
<evidence type="ECO:0000256" key="2">
    <source>
        <dbReference type="SAM" id="Phobius"/>
    </source>
</evidence>
<dbReference type="GeneID" id="3192600"/>
<keyword evidence="2" id="KW-0812">Transmembrane</keyword>
<keyword evidence="2" id="KW-0472">Membrane</keyword>
<organism evidence="3 4">
    <name type="scientific">Pseudomonas phage B3</name>
    <dbReference type="NCBI Taxonomy" id="151599"/>
    <lineage>
        <taxon>Viruses</taxon>
        <taxon>Duplodnaviria</taxon>
        <taxon>Heunggongvirae</taxon>
        <taxon>Uroviricota</taxon>
        <taxon>Caudoviricetes</taxon>
        <taxon>Guarnerosvirinae</taxon>
        <taxon>Beetrevirus</taxon>
        <taxon>Beetrevirus B3</taxon>
    </lineage>
</organism>
<feature type="region of interest" description="Disordered" evidence="1">
    <location>
        <begin position="44"/>
        <end position="66"/>
    </location>
</feature>
<evidence type="ECO:0000313" key="3">
    <source>
        <dbReference type="EMBL" id="AAQ13938.1"/>
    </source>
</evidence>
<name>Q5ZQZ6_9CAUD</name>
<keyword evidence="2" id="KW-1133">Transmembrane helix</keyword>
<feature type="transmembrane region" description="Helical" evidence="2">
    <location>
        <begin position="147"/>
        <end position="166"/>
    </location>
</feature>
<dbReference type="Proteomes" id="UP000002116">
    <property type="component" value="Segment"/>
</dbReference>
<keyword evidence="4" id="KW-1185">Reference proteome</keyword>
<gene>
    <name evidence="3" type="ORF">B3ORF20</name>
</gene>
<dbReference type="EMBL" id="AF232233">
    <property type="protein sequence ID" value="AAQ13938.1"/>
    <property type="molecule type" value="Genomic_DNA"/>
</dbReference>
<proteinExistence type="predicted"/>
<evidence type="ECO:0000256" key="1">
    <source>
        <dbReference type="SAM" id="MobiDB-lite"/>
    </source>
</evidence>
<dbReference type="RefSeq" id="YP_164056.1">
    <property type="nucleotide sequence ID" value="NC_006548.1"/>
</dbReference>
<reference evidence="3 4" key="1">
    <citation type="journal article" date="2004" name="J. Bacteriol.">
        <title>Complete genomic sequence of bacteriophage B3, a Mu-like phage of Pseudomonas aeruginosa.</title>
        <authorList>
            <person name="Braid M.D."/>
            <person name="Silhavy J.L."/>
            <person name="Kitts C.L."/>
            <person name="Cano R.J."/>
            <person name="Howe M.M."/>
        </authorList>
    </citation>
    <scope>NUCLEOTIDE SEQUENCE</scope>
    <source>
        <strain evidence="3">ATCC15692-B1</strain>
    </source>
</reference>
<feature type="compositionally biased region" description="Polar residues" evidence="1">
    <location>
        <begin position="44"/>
        <end position="55"/>
    </location>
</feature>
<protein>
    <submittedName>
        <fullName evidence="3">Uncharacterized protein</fullName>
    </submittedName>
</protein>
<accession>Q5ZQZ6</accession>